<dbReference type="PANTHER" id="PTHR10159">
    <property type="entry name" value="DUAL SPECIFICITY PROTEIN PHOSPHATASE"/>
    <property type="match status" value="1"/>
</dbReference>
<evidence type="ECO:0000256" key="2">
    <source>
        <dbReference type="ARBA" id="ARBA00013064"/>
    </source>
</evidence>
<comment type="caution">
    <text evidence="7">The sequence shown here is derived from an EMBL/GenBank/DDBJ whole genome shotgun (WGS) entry which is preliminary data.</text>
</comment>
<accession>A0A8S1HE40</accession>
<feature type="compositionally biased region" description="Low complexity" evidence="5">
    <location>
        <begin position="1"/>
        <end position="24"/>
    </location>
</feature>
<organism evidence="7 8">
    <name type="scientific">Caenorhabditis auriculariae</name>
    <dbReference type="NCBI Taxonomy" id="2777116"/>
    <lineage>
        <taxon>Eukaryota</taxon>
        <taxon>Metazoa</taxon>
        <taxon>Ecdysozoa</taxon>
        <taxon>Nematoda</taxon>
        <taxon>Chromadorea</taxon>
        <taxon>Rhabditida</taxon>
        <taxon>Rhabditina</taxon>
        <taxon>Rhabditomorpha</taxon>
        <taxon>Rhabditoidea</taxon>
        <taxon>Rhabditidae</taxon>
        <taxon>Peloderinae</taxon>
        <taxon>Caenorhabditis</taxon>
    </lineage>
</organism>
<comment type="similarity">
    <text evidence="1">Belongs to the protein-tyrosine phosphatase family. Non-receptor class dual specificity subfamily.</text>
</comment>
<dbReference type="EC" id="3.1.3.48" evidence="2"/>
<keyword evidence="8" id="KW-1185">Reference proteome</keyword>
<feature type="region of interest" description="Disordered" evidence="5">
    <location>
        <begin position="1"/>
        <end position="28"/>
    </location>
</feature>
<dbReference type="Gene3D" id="3.90.190.10">
    <property type="entry name" value="Protein tyrosine phosphatase superfamily"/>
    <property type="match status" value="1"/>
</dbReference>
<feature type="domain" description="Dual specificity phosphatase catalytic" evidence="6">
    <location>
        <begin position="198"/>
        <end position="303"/>
    </location>
</feature>
<dbReference type="InterPro" id="IPR029021">
    <property type="entry name" value="Prot-tyrosine_phosphatase-like"/>
</dbReference>
<dbReference type="Proteomes" id="UP000835052">
    <property type="component" value="Unassembled WGS sequence"/>
</dbReference>
<dbReference type="SUPFAM" id="SSF52799">
    <property type="entry name" value="(Phosphotyrosine protein) phosphatases II"/>
    <property type="match status" value="1"/>
</dbReference>
<dbReference type="InterPro" id="IPR000340">
    <property type="entry name" value="Dual-sp_phosphatase_cat-dom"/>
</dbReference>
<name>A0A8S1HE40_9PELO</name>
<evidence type="ECO:0000313" key="7">
    <source>
        <dbReference type="EMBL" id="CAD6192538.1"/>
    </source>
</evidence>
<dbReference type="GO" id="GO:0005737">
    <property type="term" value="C:cytoplasm"/>
    <property type="evidence" value="ECO:0007669"/>
    <property type="project" value="TreeGrafter"/>
</dbReference>
<dbReference type="Pfam" id="PF00782">
    <property type="entry name" value="DSPc"/>
    <property type="match status" value="1"/>
</dbReference>
<dbReference type="PANTHER" id="PTHR10159:SF529">
    <property type="entry name" value="TYROSINE-PROTEIN PHOSPHATASE DOMAIN-CONTAINING PROTEIN"/>
    <property type="match status" value="1"/>
</dbReference>
<evidence type="ECO:0000256" key="4">
    <source>
        <dbReference type="ARBA" id="ARBA00022912"/>
    </source>
</evidence>
<keyword evidence="3" id="KW-0378">Hydrolase</keyword>
<sequence>MMTTRSTPSSSIRPRTVRSRTSSTGGLDSNQLHVFINKKFSFGSATPPNIDVHGDSFSAITTRSISQVSMTSVVSPTSSVQSENQGPRSILVAPAPETKSENSSESTPSETAIVDVEQASKMPPQRILYLGETVWQIDDFVYVASIEASVNMSLLCRFKIEYICEITDESSERHVQSKRVYILRPVRSFDCPCLCSRPNNHFRHFLTIDVPESEDKCIEAKFNMVPLFEQFNEWVANARKAGKCVLVCSTTGQNRAPTFAVAHLMAQERVPRWKASGRVTQKLKSMRPPLQISDFMQRSLMRYQVSLGIEPDTAYVSDHSLKLFHIKKRTPGKKVNPVSRHCLFF</sequence>
<feature type="compositionally biased region" description="Low complexity" evidence="5">
    <location>
        <begin position="101"/>
        <end position="111"/>
    </location>
</feature>
<dbReference type="OrthoDB" id="2017893at2759"/>
<evidence type="ECO:0000259" key="6">
    <source>
        <dbReference type="Pfam" id="PF00782"/>
    </source>
</evidence>
<dbReference type="GO" id="GO:0004725">
    <property type="term" value="F:protein tyrosine phosphatase activity"/>
    <property type="evidence" value="ECO:0007669"/>
    <property type="project" value="UniProtKB-EC"/>
</dbReference>
<evidence type="ECO:0000256" key="5">
    <source>
        <dbReference type="SAM" id="MobiDB-lite"/>
    </source>
</evidence>
<evidence type="ECO:0000256" key="1">
    <source>
        <dbReference type="ARBA" id="ARBA00008601"/>
    </source>
</evidence>
<dbReference type="CDD" id="cd14498">
    <property type="entry name" value="DSP"/>
    <property type="match status" value="1"/>
</dbReference>
<dbReference type="EMBL" id="CAJGYM010000028">
    <property type="protein sequence ID" value="CAD6192538.1"/>
    <property type="molecule type" value="Genomic_DNA"/>
</dbReference>
<dbReference type="GO" id="GO:0043409">
    <property type="term" value="P:negative regulation of MAPK cascade"/>
    <property type="evidence" value="ECO:0007669"/>
    <property type="project" value="TreeGrafter"/>
</dbReference>
<evidence type="ECO:0000313" key="8">
    <source>
        <dbReference type="Proteomes" id="UP000835052"/>
    </source>
</evidence>
<gene>
    <name evidence="7" type="ORF">CAUJ_LOCUS8457</name>
</gene>
<dbReference type="AlphaFoldDB" id="A0A8S1HE40"/>
<evidence type="ECO:0000256" key="3">
    <source>
        <dbReference type="ARBA" id="ARBA00022801"/>
    </source>
</evidence>
<keyword evidence="4" id="KW-0904">Protein phosphatase</keyword>
<feature type="region of interest" description="Disordered" evidence="5">
    <location>
        <begin position="76"/>
        <end position="113"/>
    </location>
</feature>
<proteinExistence type="inferred from homology"/>
<reference evidence="7" key="1">
    <citation type="submission" date="2020-10" db="EMBL/GenBank/DDBJ databases">
        <authorList>
            <person name="Kikuchi T."/>
        </authorList>
    </citation>
    <scope>NUCLEOTIDE SEQUENCE</scope>
    <source>
        <strain evidence="7">NKZ352</strain>
    </source>
</reference>
<protein>
    <recommendedName>
        <fullName evidence="2">protein-tyrosine-phosphatase</fullName>
        <ecNumber evidence="2">3.1.3.48</ecNumber>
    </recommendedName>
</protein>